<protein>
    <submittedName>
        <fullName evidence="1">Uncharacterized protein</fullName>
    </submittedName>
</protein>
<gene>
    <name evidence="1" type="ORF">QU38_00860</name>
</gene>
<feature type="non-terminal residue" evidence="1">
    <location>
        <position position="136"/>
    </location>
</feature>
<organism evidence="1 2">
    <name type="scientific">Staphylococcus aureus</name>
    <dbReference type="NCBI Taxonomy" id="1280"/>
    <lineage>
        <taxon>Bacteria</taxon>
        <taxon>Bacillati</taxon>
        <taxon>Bacillota</taxon>
        <taxon>Bacilli</taxon>
        <taxon>Bacillales</taxon>
        <taxon>Staphylococcaceae</taxon>
        <taxon>Staphylococcus</taxon>
    </lineage>
</organism>
<evidence type="ECO:0000313" key="1">
    <source>
        <dbReference type="EMBL" id="KIU01588.1"/>
    </source>
</evidence>
<accession>A0AA40JQ47</accession>
<sequence>TPGRHAQQRIVDVGAIVIVHDVQHPREIEHAPQRMAARDQLTGLRREIQGWPVPGIEFDLPIGRLARLHFQWRRRQQPGCDDVPGAAVDAPSGGADLCLAQIGDGLSRTCIEESWTTRGLRAPDGLIHEPLQADLG</sequence>
<proteinExistence type="predicted"/>
<dbReference type="Proteomes" id="UP000032274">
    <property type="component" value="Unassembled WGS sequence"/>
</dbReference>
<reference evidence="1 2" key="1">
    <citation type="submission" date="2015-01" db="EMBL/GenBank/DDBJ databases">
        <title>Characterization of Swiss Staphylococcus aureus strains involved in food poisoning.</title>
        <authorList>
            <person name="Crovadore J."/>
            <person name="Chablais R."/>
            <person name="Tonacini J."/>
            <person name="Schnyder B."/>
            <person name="Lefort F."/>
        </authorList>
    </citation>
    <scope>NUCLEOTIDE SEQUENCE [LARGE SCALE GENOMIC DNA]</scope>
    <source>
        <strain evidence="1 2">SA-120</strain>
    </source>
</reference>
<feature type="non-terminal residue" evidence="1">
    <location>
        <position position="1"/>
    </location>
</feature>
<dbReference type="AlphaFoldDB" id="A0AA40JQ47"/>
<dbReference type="EMBL" id="JXIG01000189">
    <property type="protein sequence ID" value="KIU01588.1"/>
    <property type="molecule type" value="Genomic_DNA"/>
</dbReference>
<comment type="caution">
    <text evidence="1">The sequence shown here is derived from an EMBL/GenBank/DDBJ whole genome shotgun (WGS) entry which is preliminary data.</text>
</comment>
<evidence type="ECO:0000313" key="2">
    <source>
        <dbReference type="Proteomes" id="UP000032274"/>
    </source>
</evidence>
<name>A0AA40JQ47_STAAU</name>